<evidence type="ECO:0000313" key="9">
    <source>
        <dbReference type="EMBL" id="MFH4974082.1"/>
    </source>
</evidence>
<evidence type="ECO:0008006" key="11">
    <source>
        <dbReference type="Google" id="ProtNLM"/>
    </source>
</evidence>
<dbReference type="PANTHER" id="PTHR13886">
    <property type="entry name" value="JNK/SAPK-ASSOCIATED PROTEIN"/>
    <property type="match status" value="1"/>
</dbReference>
<reference evidence="9 10" key="1">
    <citation type="submission" date="2024-08" db="EMBL/GenBank/DDBJ databases">
        <title>Gnathostoma spinigerum genome.</title>
        <authorList>
            <person name="Gonzalez-Bertolin B."/>
            <person name="Monzon S."/>
            <person name="Zaballos A."/>
            <person name="Jimenez P."/>
            <person name="Dekumyoy P."/>
            <person name="Varona S."/>
            <person name="Cuesta I."/>
            <person name="Sumanam S."/>
            <person name="Adisakwattana P."/>
            <person name="Gasser R.B."/>
            <person name="Hernandez-Gonzalez A."/>
            <person name="Young N.D."/>
            <person name="Perteguer M.J."/>
        </authorList>
    </citation>
    <scope>NUCLEOTIDE SEQUENCE [LARGE SCALE GENOMIC DNA]</scope>
    <source>
        <strain evidence="9">AL3</strain>
        <tissue evidence="9">Liver</tissue>
    </source>
</reference>
<dbReference type="InterPro" id="IPR034744">
    <property type="entry name" value="RH2"/>
</dbReference>
<evidence type="ECO:0000313" key="10">
    <source>
        <dbReference type="Proteomes" id="UP001608902"/>
    </source>
</evidence>
<name>A0ABD6E4V9_9BILA</name>
<dbReference type="GO" id="GO:0030159">
    <property type="term" value="F:signaling receptor complex adaptor activity"/>
    <property type="evidence" value="ECO:0007669"/>
    <property type="project" value="UniProtKB-ARBA"/>
</dbReference>
<dbReference type="Gene3D" id="1.20.5.1000">
    <property type="entry name" value="arf6 gtpase in complex with a specific effector, jip4"/>
    <property type="match status" value="1"/>
</dbReference>
<evidence type="ECO:0000256" key="5">
    <source>
        <dbReference type="SAM" id="Coils"/>
    </source>
</evidence>
<proteinExistence type="inferred from homology"/>
<keyword evidence="4 5" id="KW-0175">Coiled coil</keyword>
<feature type="domain" description="RH2" evidence="8">
    <location>
        <begin position="431"/>
        <end position="500"/>
    </location>
</feature>
<feature type="domain" description="RH1" evidence="7">
    <location>
        <begin position="26"/>
        <end position="114"/>
    </location>
</feature>
<feature type="compositionally biased region" description="Basic and acidic residues" evidence="6">
    <location>
        <begin position="796"/>
        <end position="810"/>
    </location>
</feature>
<dbReference type="PROSITE" id="PS51776">
    <property type="entry name" value="RH1"/>
    <property type="match status" value="1"/>
</dbReference>
<dbReference type="FunFam" id="1.20.5.1000:FF:000001">
    <property type="entry name" value="C-Jun-amino-terminal kinase-interacting protein 3 isoform X2"/>
    <property type="match status" value="1"/>
</dbReference>
<evidence type="ECO:0000256" key="4">
    <source>
        <dbReference type="ARBA" id="ARBA00023054"/>
    </source>
</evidence>
<accession>A0ABD6E4V9</accession>
<evidence type="ECO:0000256" key="2">
    <source>
        <dbReference type="ARBA" id="ARBA00009866"/>
    </source>
</evidence>
<keyword evidence="3" id="KW-0963">Cytoplasm</keyword>
<gene>
    <name evidence="9" type="ORF">AB6A40_000791</name>
</gene>
<feature type="region of interest" description="Disordered" evidence="6">
    <location>
        <begin position="282"/>
        <end position="321"/>
    </location>
</feature>
<dbReference type="PANTHER" id="PTHR13886:SF4">
    <property type="entry name" value="JNK-INTERACTING PROTEIN 3"/>
    <property type="match status" value="1"/>
</dbReference>
<comment type="similarity">
    <text evidence="2">Belongs to the JIP scaffold family.</text>
</comment>
<feature type="region of interest" description="Disordered" evidence="6">
    <location>
        <begin position="748"/>
        <end position="767"/>
    </location>
</feature>
<dbReference type="InterPro" id="IPR032486">
    <property type="entry name" value="JIP_LZII"/>
</dbReference>
<feature type="coiled-coil region" evidence="5">
    <location>
        <begin position="87"/>
        <end position="181"/>
    </location>
</feature>
<evidence type="ECO:0000256" key="3">
    <source>
        <dbReference type="ARBA" id="ARBA00022490"/>
    </source>
</evidence>
<dbReference type="GO" id="GO:0005737">
    <property type="term" value="C:cytoplasm"/>
    <property type="evidence" value="ECO:0007669"/>
    <property type="project" value="UniProtKB-SubCell"/>
</dbReference>
<evidence type="ECO:0000256" key="1">
    <source>
        <dbReference type="ARBA" id="ARBA00004496"/>
    </source>
</evidence>
<comment type="subcellular location">
    <subcellularLocation>
        <location evidence="1">Cytoplasm</location>
    </subcellularLocation>
</comment>
<dbReference type="Proteomes" id="UP001608902">
    <property type="component" value="Unassembled WGS sequence"/>
</dbReference>
<sequence length="851" mass="95178">MVEAQGNEMQTSATSSSSEVFCGVAAGSGGSSEDSSRVMSEKVQMLASSIYKELELMIQKCGEENVKSLMPLVVNVLESLDLAYLEKEEYSVDLEMLKEDNEQLVTQYEREKQLRRAQDQKCIEIEDALVEQNRELESKIESLESIMRMLELKAKNASDHATRLEEREADQKAEFDKLHERYNVLLRTHIDHMERTKYLMGSDKFDMMQSMPIPSQQFRTKMGMATSVDAQTIRGVSDIISAHMSQSTTMDVNLANHISNEDWQDEFGQSATEILQPAQGPLVAESPRAESESVPETGTVAPSQEEDPSAEDPGDSLGADLTGALVDPAEFASAVNDTFIGMGREVENLIKENNELLETKNALNIVKNDLIARVDELSSEQDILRDEIRSLEMVRTKMNERIKELETEVKSLKEQSESKDGSQDEVQSAERKRFTRVEMSKVVGERNYYKEKLMELQEAVKWTELQRAKKLHAISSKKRSSIWEFFSGLFTHESVPSRNVHQQVCRSYGVNDSCQKKVAKNADFLDPDYASERRAAERRQQYKIVKEHMAKRDDGRQQACGWSIPVDVSNKDNTCIPIPVFCRPLNDVESHLKLSCAAGVILRGGRNRDGVYICDDKVRSEPSLVKVESPSTEKPASGPKDKEMLRWESSSLLWVCNSSQGNSTITILDVYNPNGVIDTFATCSSHLLCISSIPGVLEAHQTFDDEEWKRFVRGGGGVRDVPPDLHDHDEFGAVTWVELRKLVSDEDPTPTYCGPNQVPSPTRARDFSECEASAVTASTSGDEGLNSVGSLLEDDEKLKKKDQETEKSDDTTEGADELQSNVTASKISSVYIPLEKLKAECCGSEGIGERF</sequence>
<dbReference type="EMBL" id="JBGFUD010000243">
    <property type="protein sequence ID" value="MFH4974082.1"/>
    <property type="molecule type" value="Genomic_DNA"/>
</dbReference>
<evidence type="ECO:0000259" key="7">
    <source>
        <dbReference type="PROSITE" id="PS51776"/>
    </source>
</evidence>
<dbReference type="InterPro" id="IPR039911">
    <property type="entry name" value="JIP3/JIP4"/>
</dbReference>
<keyword evidence="10" id="KW-1185">Reference proteome</keyword>
<dbReference type="Pfam" id="PF16471">
    <property type="entry name" value="JIP_LZII"/>
    <property type="match status" value="1"/>
</dbReference>
<dbReference type="PROSITE" id="PS51777">
    <property type="entry name" value="RH2"/>
    <property type="match status" value="1"/>
</dbReference>
<dbReference type="InterPro" id="IPR034743">
    <property type="entry name" value="RH1"/>
</dbReference>
<evidence type="ECO:0000256" key="6">
    <source>
        <dbReference type="SAM" id="MobiDB-lite"/>
    </source>
</evidence>
<evidence type="ECO:0000259" key="8">
    <source>
        <dbReference type="PROSITE" id="PS51777"/>
    </source>
</evidence>
<dbReference type="AlphaFoldDB" id="A0ABD6E4V9"/>
<organism evidence="9 10">
    <name type="scientific">Gnathostoma spinigerum</name>
    <dbReference type="NCBI Taxonomy" id="75299"/>
    <lineage>
        <taxon>Eukaryota</taxon>
        <taxon>Metazoa</taxon>
        <taxon>Ecdysozoa</taxon>
        <taxon>Nematoda</taxon>
        <taxon>Chromadorea</taxon>
        <taxon>Rhabditida</taxon>
        <taxon>Spirurina</taxon>
        <taxon>Gnathostomatomorpha</taxon>
        <taxon>Gnathostomatoidea</taxon>
        <taxon>Gnathostomatidae</taxon>
        <taxon>Gnathostoma</taxon>
    </lineage>
</organism>
<comment type="caution">
    <text evidence="9">The sequence shown here is derived from an EMBL/GenBank/DDBJ whole genome shotgun (WGS) entry which is preliminary data.</text>
</comment>
<feature type="region of interest" description="Disordered" evidence="6">
    <location>
        <begin position="772"/>
        <end position="822"/>
    </location>
</feature>
<protein>
    <recommendedName>
        <fullName evidence="11">JNK-interacting protein 3</fullName>
    </recommendedName>
</protein>
<dbReference type="Pfam" id="PF09744">
    <property type="entry name" value="RH1"/>
    <property type="match status" value="1"/>
</dbReference>
<feature type="region of interest" description="Disordered" evidence="6">
    <location>
        <begin position="409"/>
        <end position="431"/>
    </location>
</feature>
<feature type="compositionally biased region" description="Acidic residues" evidence="6">
    <location>
        <begin position="304"/>
        <end position="314"/>
    </location>
</feature>